<sequence length="54" mass="5440">MSVAPPAALALALARRPRSHSHSHRPAACAFAPAGPLASALGGRGASNEETRPK</sequence>
<name>A0A1H3BXD1_9RHOB</name>
<reference evidence="1 2" key="1">
    <citation type="submission" date="2016-10" db="EMBL/GenBank/DDBJ databases">
        <authorList>
            <person name="de Groot N.N."/>
        </authorList>
    </citation>
    <scope>NUCLEOTIDE SEQUENCE [LARGE SCALE GENOMIC DNA]</scope>
    <source>
        <strain evidence="1 2">DSM 17890</strain>
    </source>
</reference>
<evidence type="ECO:0000313" key="1">
    <source>
        <dbReference type="EMBL" id="SDX45859.1"/>
    </source>
</evidence>
<dbReference type="Proteomes" id="UP000199118">
    <property type="component" value="Unassembled WGS sequence"/>
</dbReference>
<dbReference type="EMBL" id="FNMZ01000005">
    <property type="protein sequence ID" value="SDX45859.1"/>
    <property type="molecule type" value="Genomic_DNA"/>
</dbReference>
<organism evidence="1 2">
    <name type="scientific">Albimonas donghaensis</name>
    <dbReference type="NCBI Taxonomy" id="356660"/>
    <lineage>
        <taxon>Bacteria</taxon>
        <taxon>Pseudomonadati</taxon>
        <taxon>Pseudomonadota</taxon>
        <taxon>Alphaproteobacteria</taxon>
        <taxon>Rhodobacterales</taxon>
        <taxon>Paracoccaceae</taxon>
        <taxon>Albimonas</taxon>
    </lineage>
</organism>
<accession>A0A1H3BXD1</accession>
<dbReference type="AlphaFoldDB" id="A0A1H3BXD1"/>
<gene>
    <name evidence="1" type="ORF">SAMN05444336_105172</name>
</gene>
<dbReference type="RefSeq" id="WP_176954770.1">
    <property type="nucleotide sequence ID" value="NZ_FNMZ01000005.1"/>
</dbReference>
<protein>
    <submittedName>
        <fullName evidence="1">Uncharacterized protein</fullName>
    </submittedName>
</protein>
<keyword evidence="2" id="KW-1185">Reference proteome</keyword>
<dbReference type="STRING" id="356660.SAMN05444336_105172"/>
<proteinExistence type="predicted"/>
<evidence type="ECO:0000313" key="2">
    <source>
        <dbReference type="Proteomes" id="UP000199118"/>
    </source>
</evidence>